<dbReference type="NCBIfam" id="NF004832">
    <property type="entry name" value="PRK06184.1"/>
    <property type="match status" value="1"/>
</dbReference>
<dbReference type="Gene3D" id="3.40.30.120">
    <property type="match status" value="1"/>
</dbReference>
<accession>A0A540WHW7</accession>
<evidence type="ECO:0000313" key="7">
    <source>
        <dbReference type="Proteomes" id="UP000319103"/>
    </source>
</evidence>
<name>A0A540WHW7_9ACTN</name>
<dbReference type="Gene3D" id="3.30.70.2450">
    <property type="match status" value="1"/>
</dbReference>
<gene>
    <name evidence="6" type="ORF">E6W39_00435</name>
</gene>
<evidence type="ECO:0000256" key="3">
    <source>
        <dbReference type="ARBA" id="ARBA00022630"/>
    </source>
</evidence>
<dbReference type="GO" id="GO:0016709">
    <property type="term" value="F:oxidoreductase activity, acting on paired donors, with incorporation or reduction of molecular oxygen, NAD(P)H as one donor, and incorporation of one atom of oxygen"/>
    <property type="evidence" value="ECO:0007669"/>
    <property type="project" value="UniProtKB-ARBA"/>
</dbReference>
<comment type="similarity">
    <text evidence="2">Belongs to the PheA/TfdB FAD monooxygenase family.</text>
</comment>
<dbReference type="InterPro" id="IPR050641">
    <property type="entry name" value="RIFMO-like"/>
</dbReference>
<evidence type="ECO:0000256" key="4">
    <source>
        <dbReference type="ARBA" id="ARBA00022827"/>
    </source>
</evidence>
<dbReference type="GO" id="GO:0071949">
    <property type="term" value="F:FAD binding"/>
    <property type="evidence" value="ECO:0007669"/>
    <property type="project" value="InterPro"/>
</dbReference>
<dbReference type="SUPFAM" id="SSF51905">
    <property type="entry name" value="FAD/NAD(P)-binding domain"/>
    <property type="match status" value="1"/>
</dbReference>
<dbReference type="Pfam" id="PF21274">
    <property type="entry name" value="Rng_hyd_C"/>
    <property type="match status" value="1"/>
</dbReference>
<keyword evidence="4" id="KW-0274">FAD</keyword>
<dbReference type="AlphaFoldDB" id="A0A540WHW7"/>
<feature type="domain" description="FAD-binding" evidence="5">
    <location>
        <begin position="6"/>
        <end position="343"/>
    </location>
</feature>
<sequence>MTTEQTAVLIVGAGPTGLTLACDLARHGVPVRLIDRRIAYHRESRGKTLQPRSLEILEDLGVAEQVVAAGTAHQIYRKYFDGAFVNDTDPVADQRPTPEAPFDSPVFLGQWRFEEILRDRLAAHRVHPELGAELAGFTQDEDGVTATLDDGRRIRARYLVGCDGGRSLVRRTLEIPFEGRTGPAQTMVCGDVAADGLGRDHWHQWFTADGGIMLWPIPGTDQFQLQATPESDEHGGPLPPSLEGFQRLFDRYAGMPGVRLRDADWLSTWRVNVRMADRFRAERVFLAGDSAHVHPIAGGLGMNTGIQDAYNLGWKLALVLMGQAGSRLLDSYDEERIPVAAWTLEVTSERLDRAMRAVRQPGAGVEAAAVPTLGQGYRWSSLATGRATAVLRPGDRAPDAPCAAPDGSRVRLFELFAGPHFTLLGFGATAGRALAEVTAAHGNLVVAHAVGASGQDGGYDIDDAGGHARRAYGIEEDALVLVRPDNHIALIAGGRDGGAVRAWFDGLR</sequence>
<reference evidence="6 7" key="1">
    <citation type="submission" date="2019-06" db="EMBL/GenBank/DDBJ databases">
        <title>Description of Kitasatospora acidophila sp. nov. isolated from pine grove soil, and reclassification of Streptomyces novaecaesareae to Kitasatospora novaeceasareae comb. nov.</title>
        <authorList>
            <person name="Kim M.J."/>
        </authorList>
    </citation>
    <scope>NUCLEOTIDE SEQUENCE [LARGE SCALE GENOMIC DNA]</scope>
    <source>
        <strain evidence="6 7">MMS16-CNU292</strain>
    </source>
</reference>
<keyword evidence="7" id="KW-1185">Reference proteome</keyword>
<dbReference type="Pfam" id="PF01494">
    <property type="entry name" value="FAD_binding_3"/>
    <property type="match status" value="1"/>
</dbReference>
<evidence type="ECO:0000313" key="6">
    <source>
        <dbReference type="EMBL" id="TQF08054.1"/>
    </source>
</evidence>
<dbReference type="Gene3D" id="3.50.50.60">
    <property type="entry name" value="FAD/NAD(P)-binding domain"/>
    <property type="match status" value="1"/>
</dbReference>
<dbReference type="InterPro" id="IPR002938">
    <property type="entry name" value="FAD-bd"/>
</dbReference>
<dbReference type="SUPFAM" id="SSF52833">
    <property type="entry name" value="Thioredoxin-like"/>
    <property type="match status" value="1"/>
</dbReference>
<dbReference type="PRINTS" id="PR00420">
    <property type="entry name" value="RNGMNOXGNASE"/>
</dbReference>
<proteinExistence type="inferred from homology"/>
<organism evidence="6 7">
    <name type="scientific">Kitasatospora acidiphila</name>
    <dbReference type="NCBI Taxonomy" id="2567942"/>
    <lineage>
        <taxon>Bacteria</taxon>
        <taxon>Bacillati</taxon>
        <taxon>Actinomycetota</taxon>
        <taxon>Actinomycetes</taxon>
        <taxon>Kitasatosporales</taxon>
        <taxon>Streptomycetaceae</taxon>
        <taxon>Kitasatospora</taxon>
    </lineage>
</organism>
<evidence type="ECO:0000256" key="1">
    <source>
        <dbReference type="ARBA" id="ARBA00001974"/>
    </source>
</evidence>
<keyword evidence="3" id="KW-0285">Flavoprotein</keyword>
<comment type="cofactor">
    <cofactor evidence="1">
        <name>FAD</name>
        <dbReference type="ChEBI" id="CHEBI:57692"/>
    </cofactor>
</comment>
<dbReference type="PANTHER" id="PTHR43004:SF19">
    <property type="entry name" value="BINDING MONOOXYGENASE, PUTATIVE (JCVI)-RELATED"/>
    <property type="match status" value="1"/>
</dbReference>
<dbReference type="EMBL" id="VIGB01000001">
    <property type="protein sequence ID" value="TQF08054.1"/>
    <property type="molecule type" value="Genomic_DNA"/>
</dbReference>
<dbReference type="RefSeq" id="WP_141631715.1">
    <property type="nucleotide sequence ID" value="NZ_VIGB01000001.1"/>
</dbReference>
<comment type="caution">
    <text evidence="6">The sequence shown here is derived from an EMBL/GenBank/DDBJ whole genome shotgun (WGS) entry which is preliminary data.</text>
</comment>
<dbReference type="InterPro" id="IPR036188">
    <property type="entry name" value="FAD/NAD-bd_sf"/>
</dbReference>
<protein>
    <submittedName>
        <fullName evidence="6">3-(3-hydroxyphenyl)propionate hydroxylase</fullName>
    </submittedName>
</protein>
<evidence type="ECO:0000256" key="2">
    <source>
        <dbReference type="ARBA" id="ARBA00007801"/>
    </source>
</evidence>
<dbReference type="PANTHER" id="PTHR43004">
    <property type="entry name" value="TRK SYSTEM POTASSIUM UPTAKE PROTEIN"/>
    <property type="match status" value="1"/>
</dbReference>
<evidence type="ECO:0000259" key="5">
    <source>
        <dbReference type="Pfam" id="PF01494"/>
    </source>
</evidence>
<dbReference type="OrthoDB" id="8670884at2"/>
<dbReference type="InterPro" id="IPR036249">
    <property type="entry name" value="Thioredoxin-like_sf"/>
</dbReference>
<dbReference type="Proteomes" id="UP000319103">
    <property type="component" value="Unassembled WGS sequence"/>
</dbReference>